<dbReference type="Proteomes" id="UP000284119">
    <property type="component" value="Unassembled WGS sequence"/>
</dbReference>
<keyword evidence="2" id="KW-1185">Reference proteome</keyword>
<name>A0ABX9NWI4_9GAMM</name>
<evidence type="ECO:0000313" key="1">
    <source>
        <dbReference type="EMBL" id="RJT11274.1"/>
    </source>
</evidence>
<evidence type="ECO:0000313" key="2">
    <source>
        <dbReference type="Proteomes" id="UP000284119"/>
    </source>
</evidence>
<organism evidence="1 2">
    <name type="scientific">Rahnella inusitata</name>
    <dbReference type="NCBI Taxonomy" id="58169"/>
    <lineage>
        <taxon>Bacteria</taxon>
        <taxon>Pseudomonadati</taxon>
        <taxon>Pseudomonadota</taxon>
        <taxon>Gammaproteobacteria</taxon>
        <taxon>Enterobacterales</taxon>
        <taxon>Yersiniaceae</taxon>
        <taxon>Rahnella</taxon>
    </lineage>
</organism>
<dbReference type="EMBL" id="RAHG01000009">
    <property type="protein sequence ID" value="RJT11274.1"/>
    <property type="molecule type" value="Genomic_DNA"/>
</dbReference>
<proteinExistence type="predicted"/>
<reference evidence="1 2" key="1">
    <citation type="submission" date="2018-09" db="EMBL/GenBank/DDBJ databases">
        <authorList>
            <person name="Le Fleche-Mateos A."/>
        </authorList>
    </citation>
    <scope>NUCLEOTIDE SEQUENCE [LARGE SCALE GENOMIC DNA]</scope>
    <source>
        <strain evidence="1 2">DSM 30078</strain>
    </source>
</reference>
<protein>
    <recommendedName>
        <fullName evidence="3">DUF3243 family protein</fullName>
    </recommendedName>
</protein>
<comment type="caution">
    <text evidence="1">The sequence shown here is derived from an EMBL/GenBank/DDBJ whole genome shotgun (WGS) entry which is preliminary data.</text>
</comment>
<gene>
    <name evidence="1" type="ORF">D5396_17445</name>
</gene>
<evidence type="ECO:0008006" key="3">
    <source>
        <dbReference type="Google" id="ProtNLM"/>
    </source>
</evidence>
<accession>A0ABX9NWI4</accession>
<sequence>MAVDGLNSWEAIHKNSVDYGQCDDGSIAEGNSEAVARMLVDKWPEIGKLETLISRDPSLQEYILKHVDSTLATDDLNRIIELSTKSCPEKNILLCNKLISAAKKSLE</sequence>